<proteinExistence type="predicted"/>
<comment type="caution">
    <text evidence="2">The sequence shown here is derived from an EMBL/GenBank/DDBJ whole genome shotgun (WGS) entry which is preliminary data.</text>
</comment>
<dbReference type="CDD" id="cd19101">
    <property type="entry name" value="AKR_unchar"/>
    <property type="match status" value="1"/>
</dbReference>
<dbReference type="PANTHER" id="PTHR43147">
    <property type="entry name" value="PROTEIN TAS"/>
    <property type="match status" value="1"/>
</dbReference>
<feature type="domain" description="NADP-dependent oxidoreductase" evidence="1">
    <location>
        <begin position="25"/>
        <end position="327"/>
    </location>
</feature>
<dbReference type="PANTHER" id="PTHR43147:SF2">
    <property type="entry name" value="NADP-DEPENDENT OXIDOREDUCTASE DOMAIN-CONTAINING PROTEIN"/>
    <property type="match status" value="1"/>
</dbReference>
<dbReference type="Gene3D" id="3.30.1330.40">
    <property type="entry name" value="RutC-like"/>
    <property type="match status" value="1"/>
</dbReference>
<evidence type="ECO:0000259" key="1">
    <source>
        <dbReference type="Pfam" id="PF00248"/>
    </source>
</evidence>
<organism evidence="2 3">
    <name type="scientific">Alsobacter ponti</name>
    <dbReference type="NCBI Taxonomy" id="2962936"/>
    <lineage>
        <taxon>Bacteria</taxon>
        <taxon>Pseudomonadati</taxon>
        <taxon>Pseudomonadota</taxon>
        <taxon>Alphaproteobacteria</taxon>
        <taxon>Hyphomicrobiales</taxon>
        <taxon>Alsobacteraceae</taxon>
        <taxon>Alsobacter</taxon>
    </lineage>
</organism>
<sequence length="500" mass="54078">MTATSTPAAPRPERAELAPGLEISRIVTGLWQVADQERGGAPLDREAASSDMLAYAAAGFDTFDMADHYGSAELIAGRMLARAAAGEGGLARRPLVFTKWCPTPGPMTADVVRAGVRRSLDRLGVSRVDLLQFHWWSFEHPSYLDAVKGLADLREEGLIGQIGVTNFDTAHLRVLVRHGLPVVSNQVSFSVLDRRAAGEMSAFCLENDVRLMAYGTLAGGLLSERWLGSPEPAADDISDWSKMKYRRFVDAVGGWAVLQTVLRALDGVARRHGVSIANVATRYVLEHQAVAGVIVGARLTEREHRADNLRNFAFALDGQDRADIASALAATTPVPGDCGDEYRRPPFLTASGDLSHHLEAMPRAWEATPVEGRPERLRVDTGSIWEPLCGYSRAVRVRDRVLVSGTTATNGAGEIVCRGDPAGQTVFILDKIAASLAACGATLADVVRTRVYVKDASQWEPVARAHGRYFGDIRPANTMIEIANLIGDYEVEIEAEAVVD</sequence>
<evidence type="ECO:0000313" key="3">
    <source>
        <dbReference type="Proteomes" id="UP001205890"/>
    </source>
</evidence>
<evidence type="ECO:0000313" key="2">
    <source>
        <dbReference type="EMBL" id="MCP8938160.1"/>
    </source>
</evidence>
<dbReference type="Proteomes" id="UP001205890">
    <property type="component" value="Unassembled WGS sequence"/>
</dbReference>
<dbReference type="InterPro" id="IPR020471">
    <property type="entry name" value="AKR"/>
</dbReference>
<reference evidence="2 3" key="1">
    <citation type="submission" date="2022-07" db="EMBL/GenBank/DDBJ databases">
        <authorList>
            <person name="Li W.-J."/>
            <person name="Deng Q.-Q."/>
        </authorList>
    </citation>
    <scope>NUCLEOTIDE SEQUENCE [LARGE SCALE GENOMIC DNA]</scope>
    <source>
        <strain evidence="2 3">SYSU M60028</strain>
    </source>
</reference>
<dbReference type="InterPro" id="IPR006175">
    <property type="entry name" value="YjgF/YER057c/UK114"/>
</dbReference>
<dbReference type="SUPFAM" id="SSF55298">
    <property type="entry name" value="YjgF-like"/>
    <property type="match status" value="1"/>
</dbReference>
<name>A0ABT1L9K2_9HYPH</name>
<accession>A0ABT1L9K2</accession>
<dbReference type="InterPro" id="IPR023210">
    <property type="entry name" value="NADP_OxRdtase_dom"/>
</dbReference>
<dbReference type="RefSeq" id="WP_254739819.1">
    <property type="nucleotide sequence ID" value="NZ_JANCLU010000005.1"/>
</dbReference>
<dbReference type="SUPFAM" id="SSF51430">
    <property type="entry name" value="NAD(P)-linked oxidoreductase"/>
    <property type="match status" value="1"/>
</dbReference>
<dbReference type="EMBL" id="JANCLU010000005">
    <property type="protein sequence ID" value="MCP8938160.1"/>
    <property type="molecule type" value="Genomic_DNA"/>
</dbReference>
<dbReference type="Pfam" id="PF00248">
    <property type="entry name" value="Aldo_ket_red"/>
    <property type="match status" value="1"/>
</dbReference>
<dbReference type="PRINTS" id="PR00069">
    <property type="entry name" value="ALDKETRDTASE"/>
</dbReference>
<dbReference type="Gene3D" id="3.20.20.100">
    <property type="entry name" value="NADP-dependent oxidoreductase domain"/>
    <property type="match status" value="1"/>
</dbReference>
<dbReference type="InterPro" id="IPR035959">
    <property type="entry name" value="RutC-like_sf"/>
</dbReference>
<protein>
    <submittedName>
        <fullName evidence="2">Aldo/keto reductase</fullName>
    </submittedName>
</protein>
<gene>
    <name evidence="2" type="ORF">NK718_06510</name>
</gene>
<dbReference type="InterPro" id="IPR036812">
    <property type="entry name" value="NAD(P)_OxRdtase_dom_sf"/>
</dbReference>
<dbReference type="CDD" id="cd06154">
    <property type="entry name" value="YjgF_YER057c_UK114_like_6"/>
    <property type="match status" value="1"/>
</dbReference>
<keyword evidence="3" id="KW-1185">Reference proteome</keyword>
<dbReference type="Pfam" id="PF01042">
    <property type="entry name" value="Ribonuc_L-PSP"/>
    <property type="match status" value="1"/>
</dbReference>